<feature type="compositionally biased region" description="Basic and acidic residues" evidence="2">
    <location>
        <begin position="631"/>
        <end position="641"/>
    </location>
</feature>
<dbReference type="EMBL" id="RFFH01000004">
    <property type="protein sequence ID" value="RMI32647.1"/>
    <property type="molecule type" value="Genomic_DNA"/>
</dbReference>
<dbReference type="InterPro" id="IPR006530">
    <property type="entry name" value="YD"/>
</dbReference>
<feature type="domain" description="DUF6531" evidence="3">
    <location>
        <begin position="648"/>
        <end position="718"/>
    </location>
</feature>
<evidence type="ECO:0000259" key="3">
    <source>
        <dbReference type="Pfam" id="PF20148"/>
    </source>
</evidence>
<feature type="region of interest" description="Disordered" evidence="2">
    <location>
        <begin position="396"/>
        <end position="649"/>
    </location>
</feature>
<dbReference type="Gene3D" id="2.180.10.10">
    <property type="entry name" value="RHS repeat-associated core"/>
    <property type="match status" value="3"/>
</dbReference>
<organism evidence="6 7">
    <name type="scientific">Nocardia stercoris</name>
    <dbReference type="NCBI Taxonomy" id="2483361"/>
    <lineage>
        <taxon>Bacteria</taxon>
        <taxon>Bacillati</taxon>
        <taxon>Actinomycetota</taxon>
        <taxon>Actinomycetes</taxon>
        <taxon>Mycobacteriales</taxon>
        <taxon>Nocardiaceae</taxon>
        <taxon>Nocardia</taxon>
    </lineage>
</organism>
<dbReference type="Pfam" id="PF05593">
    <property type="entry name" value="RHS_repeat"/>
    <property type="match status" value="3"/>
</dbReference>
<gene>
    <name evidence="6" type="ORF">EBN03_11790</name>
</gene>
<dbReference type="Pfam" id="PF25023">
    <property type="entry name" value="TEN_YD-shell"/>
    <property type="match status" value="2"/>
</dbReference>
<dbReference type="InterPro" id="IPR050708">
    <property type="entry name" value="T6SS_VgrG/RHS"/>
</dbReference>
<evidence type="ECO:0000259" key="5">
    <source>
        <dbReference type="Pfam" id="PF25023"/>
    </source>
</evidence>
<feature type="domain" description="Putative T7SS secretion signal" evidence="4">
    <location>
        <begin position="5"/>
        <end position="235"/>
    </location>
</feature>
<evidence type="ECO:0000259" key="4">
    <source>
        <dbReference type="Pfam" id="PF21725"/>
    </source>
</evidence>
<evidence type="ECO:0000256" key="2">
    <source>
        <dbReference type="SAM" id="MobiDB-lite"/>
    </source>
</evidence>
<dbReference type="NCBIfam" id="TIGR03696">
    <property type="entry name" value="Rhs_assc_core"/>
    <property type="match status" value="1"/>
</dbReference>
<dbReference type="PANTHER" id="PTHR32305:SF15">
    <property type="entry name" value="PROTEIN RHSA-RELATED"/>
    <property type="match status" value="1"/>
</dbReference>
<feature type="compositionally biased region" description="Polar residues" evidence="2">
    <location>
        <begin position="445"/>
        <end position="458"/>
    </location>
</feature>
<feature type="region of interest" description="Disordered" evidence="2">
    <location>
        <begin position="1441"/>
        <end position="1472"/>
    </location>
</feature>
<dbReference type="InterPro" id="IPR049082">
    <property type="entry name" value="T7SS_signal"/>
</dbReference>
<dbReference type="InterPro" id="IPR045351">
    <property type="entry name" value="DUF6531"/>
</dbReference>
<sequence length="1843" mass="198817">MDDLESWTDKAVHGVESAGAKATGALADAASWIGDSGDAAALNWLSRNLADAAGDEIPEKQLGETKDPKELVHGDATAIGKAVGELRKMQTSTDEAGTALKKIDTADWTGEAADSFHTEFGKHPALWGTASDAMKKAADALDAWGHEVTAAQKKAGLAVDLWDQADKDKKTKTDWWNSQSQAYKDKHSLASIDSWSTTYQDARDMLGGARADRDNAANTAVTALREAMNEAPEVPSFTDRMKADLSDASDVWQDFQLDFDSGLLSSVGGLVQFVRQIDPTDPYNLTHPAQYVTGLTDLYAGMVVAGSDPGAVVSSMWNDATNDPGHALGNLTGQVVIGLATGGGTAAETVTAEVADTATELSTNAARVAAEDASTAADQAAVNATRDVAAAAPKPEIPEAQPDLGSSPAADTHPTSAAPGTEAPTGAPSPSGEAPPAENVPGDTHSGSTDTGAPNNAPAQPDSPAPGGETPAPNPDHSAGTDPGASTDMPAHTDSPAPGSDAPPPNADRPVSSDPGGPTEAPAQPDSPAPASDSPAPNGEQPQVPDGSRPTEPSLPADTMPGSEHPAPASTTEPVAPHDSPHPTDGSPSPEHPATGDNPSAGEPAKDPAHEPSTPETRNAVDQDANSVARDNNHETDRSDDQTPTCKDPVDIATGEFLLPETDIDLPGVLPLRLGRRHRSSYRFGRWFGRSWSCTLDQRIVVEHEGVTFLGEDGIMLAYPHAAVGEAVVPVTGNKHITLTRTETGGYRIHDEHRELVWHFAPEPGLDSLDSRLGNYAVSAITDRHRNRIRFHYNSNGEPIEVSHSGGYRVLVDADNGRVTRLAIVDRGTPVMVREFTYTAGELTSVTNGVGALTRFTYDEHHRMTSWTDSNGNQMVNTYNEAGQVIRQRGIGGVLDADYDYLRFADGTGSLTTVTSTDGGVDTYGFDEDLRLRDHVNPVGARTHTDYNSERRPLRVIAPDGAVTSYTYTGDGDVAQITRPDGATIRVEYGTRGRPTKIVDADGSIRQQEWTKNGDLAAVVTADGARTEFAYHPTGALAATTDAIGGRTTVEADGAGLPVTIVDNAGAGTYVERDGFGRPITVADALQQVTRYEWSPSGKLLRRTDPDGNSETWTYDGEGNQLTHTNRSGGTISLRYGAFDQLLSRTDLDGSVTRYLWDRERRLTGVVNPLGQRWTYEYDRAGQLKAETNYSGATIAYHHDSAGRVAATTAASGITKQHTYDILGRLTDITATTGEYKKFTYDRVGRILTAICGVDSEPIHTLINSYTSAGLLETQQLDDQQPMRHEYDSLGRRIRRITPSGGVSGWTYDSIHRIRALDAHGHRINFNYDRLGRTTGWRIGELDIHKTFDPAGRVASQTVTAFPASSLDLNFGDAPRPAPSTVRHDEYAYRPDGYLTTHTLRLPEKEPEERRYEIDSLGRVATIHNNSALTEAYVYDPLSNITRSLPEPPDASSTQVPMSSADDPDNDGKREYHNNLLIRSGRNRYYYDSGGRLIRRVTKRLSRKPAIWHFRYNAFDQLIDVWTPDERWWRYTYDALGRRVSKQHLNRDGISVQRFEYIWDNTRLVEEHGDSSSTEWAHLPHTHIPITERRSTNGTSTGCAIAAGLSGAPNALIDINTMTVMGTSRADLWGDTTWQGTMGSAIRLPGQFYDSESGLHYNLHRFYDPGSGRYLTQDPLGLSPSSNPSTYPRNPLRWCDPLGLVPNECTPTVNGGSWDPNESPYLYRGVPYGDQGSMFPHWQRAYENAQNGIAEPVGGEITDAGLHAGGRTDSIFTSWTTDYDTALAFSQDGAGPGIVLRIPNADGIGYARVPGVSYAYQEYEVTIEGTVKGAETSYLGGPWTETK</sequence>
<keyword evidence="1" id="KW-0677">Repeat</keyword>
<name>A0A3M2L4S3_9NOCA</name>
<accession>A0A3M2L4S3</accession>
<dbReference type="Proteomes" id="UP000279275">
    <property type="component" value="Unassembled WGS sequence"/>
</dbReference>
<feature type="domain" description="Teneurin-like YD-shell" evidence="5">
    <location>
        <begin position="1175"/>
        <end position="1363"/>
    </location>
</feature>
<evidence type="ECO:0000256" key="1">
    <source>
        <dbReference type="ARBA" id="ARBA00022737"/>
    </source>
</evidence>
<feature type="domain" description="Teneurin-like YD-shell" evidence="5">
    <location>
        <begin position="1475"/>
        <end position="1674"/>
    </location>
</feature>
<feature type="compositionally biased region" description="Low complexity" evidence="2">
    <location>
        <begin position="414"/>
        <end position="437"/>
    </location>
</feature>
<keyword evidence="7" id="KW-1185">Reference proteome</keyword>
<dbReference type="NCBIfam" id="TIGR01643">
    <property type="entry name" value="YD_repeat_2x"/>
    <property type="match status" value="8"/>
</dbReference>
<reference evidence="6 7" key="1">
    <citation type="submission" date="2018-10" db="EMBL/GenBank/DDBJ databases">
        <title>Isolation from cow dung.</title>
        <authorList>
            <person name="Ling L."/>
        </authorList>
    </citation>
    <scope>NUCLEOTIDE SEQUENCE [LARGE SCALE GENOMIC DNA]</scope>
    <source>
        <strain evidence="6 7">NEAU-LL90</strain>
    </source>
</reference>
<feature type="compositionally biased region" description="Low complexity" evidence="2">
    <location>
        <begin position="521"/>
        <end position="537"/>
    </location>
</feature>
<protein>
    <recommendedName>
        <fullName evidence="8">Type IV secretion protein Rhs</fullName>
    </recommendedName>
</protein>
<dbReference type="Pfam" id="PF20148">
    <property type="entry name" value="DUF6531"/>
    <property type="match status" value="1"/>
</dbReference>
<dbReference type="InterPro" id="IPR022385">
    <property type="entry name" value="Rhs_assc_core"/>
</dbReference>
<evidence type="ECO:0000313" key="6">
    <source>
        <dbReference type="EMBL" id="RMI32647.1"/>
    </source>
</evidence>
<evidence type="ECO:0008006" key="8">
    <source>
        <dbReference type="Google" id="ProtNLM"/>
    </source>
</evidence>
<dbReference type="InterPro" id="IPR031325">
    <property type="entry name" value="RHS_repeat"/>
</dbReference>
<proteinExistence type="predicted"/>
<dbReference type="PANTHER" id="PTHR32305">
    <property type="match status" value="1"/>
</dbReference>
<dbReference type="PRINTS" id="PR00394">
    <property type="entry name" value="RHSPROTEIN"/>
</dbReference>
<feature type="region of interest" description="Disordered" evidence="2">
    <location>
        <begin position="1100"/>
        <end position="1127"/>
    </location>
</feature>
<dbReference type="SUPFAM" id="SSF82171">
    <property type="entry name" value="DPP6 N-terminal domain-like"/>
    <property type="match status" value="1"/>
</dbReference>
<dbReference type="RefSeq" id="WP_158675599.1">
    <property type="nucleotide sequence ID" value="NZ_RFFH01000004.1"/>
</dbReference>
<dbReference type="OrthoDB" id="9765204at2"/>
<dbReference type="Pfam" id="PF21725">
    <property type="entry name" value="T7SS_signal"/>
    <property type="match status" value="1"/>
</dbReference>
<evidence type="ECO:0000313" key="7">
    <source>
        <dbReference type="Proteomes" id="UP000279275"/>
    </source>
</evidence>
<dbReference type="InterPro" id="IPR056823">
    <property type="entry name" value="TEN-like_YD-shell"/>
</dbReference>
<comment type="caution">
    <text evidence="6">The sequence shown here is derived from an EMBL/GenBank/DDBJ whole genome shotgun (WGS) entry which is preliminary data.</text>
</comment>